<keyword evidence="2" id="KW-1185">Reference proteome</keyword>
<accession>A0ACB9BIY0</accession>
<gene>
    <name evidence="1" type="ORF">L2E82_32912</name>
</gene>
<reference evidence="1 2" key="2">
    <citation type="journal article" date="2022" name="Mol. Ecol. Resour.">
        <title>The genomes of chicory, endive, great burdock and yacon provide insights into Asteraceae paleo-polyploidization history and plant inulin production.</title>
        <authorList>
            <person name="Fan W."/>
            <person name="Wang S."/>
            <person name="Wang H."/>
            <person name="Wang A."/>
            <person name="Jiang F."/>
            <person name="Liu H."/>
            <person name="Zhao H."/>
            <person name="Xu D."/>
            <person name="Zhang Y."/>
        </authorList>
    </citation>
    <scope>NUCLEOTIDE SEQUENCE [LARGE SCALE GENOMIC DNA]</scope>
    <source>
        <strain evidence="2">cv. Punajuju</strain>
        <tissue evidence="1">Leaves</tissue>
    </source>
</reference>
<name>A0ACB9BIY0_CICIN</name>
<dbReference type="EMBL" id="CM042014">
    <property type="protein sequence ID" value="KAI3721893.1"/>
    <property type="molecule type" value="Genomic_DNA"/>
</dbReference>
<comment type="caution">
    <text evidence="1">The sequence shown here is derived from an EMBL/GenBank/DDBJ whole genome shotgun (WGS) entry which is preliminary data.</text>
</comment>
<evidence type="ECO:0000313" key="1">
    <source>
        <dbReference type="EMBL" id="KAI3721893.1"/>
    </source>
</evidence>
<sequence>MGSFVNSFISYCCYIDIFKVKYLNHPFSFSPTLLPLRIWAYSPNRSHISHLPLENSPKTKRIQKARSWEIEREKERVCPLELGPVFEIIKVIRSANFFVAGSSQICDGALVNWISSESVFIANLEMMTVL</sequence>
<organism evidence="1 2">
    <name type="scientific">Cichorium intybus</name>
    <name type="common">Chicory</name>
    <dbReference type="NCBI Taxonomy" id="13427"/>
    <lineage>
        <taxon>Eukaryota</taxon>
        <taxon>Viridiplantae</taxon>
        <taxon>Streptophyta</taxon>
        <taxon>Embryophyta</taxon>
        <taxon>Tracheophyta</taxon>
        <taxon>Spermatophyta</taxon>
        <taxon>Magnoliopsida</taxon>
        <taxon>eudicotyledons</taxon>
        <taxon>Gunneridae</taxon>
        <taxon>Pentapetalae</taxon>
        <taxon>asterids</taxon>
        <taxon>campanulids</taxon>
        <taxon>Asterales</taxon>
        <taxon>Asteraceae</taxon>
        <taxon>Cichorioideae</taxon>
        <taxon>Cichorieae</taxon>
        <taxon>Cichoriinae</taxon>
        <taxon>Cichorium</taxon>
    </lineage>
</organism>
<protein>
    <submittedName>
        <fullName evidence="1">Uncharacterized protein</fullName>
    </submittedName>
</protein>
<dbReference type="Proteomes" id="UP001055811">
    <property type="component" value="Linkage Group LG06"/>
</dbReference>
<reference evidence="2" key="1">
    <citation type="journal article" date="2022" name="Mol. Ecol. Resour.">
        <title>The genomes of chicory, endive, great burdock and yacon provide insights into Asteraceae palaeo-polyploidization history and plant inulin production.</title>
        <authorList>
            <person name="Fan W."/>
            <person name="Wang S."/>
            <person name="Wang H."/>
            <person name="Wang A."/>
            <person name="Jiang F."/>
            <person name="Liu H."/>
            <person name="Zhao H."/>
            <person name="Xu D."/>
            <person name="Zhang Y."/>
        </authorList>
    </citation>
    <scope>NUCLEOTIDE SEQUENCE [LARGE SCALE GENOMIC DNA]</scope>
    <source>
        <strain evidence="2">cv. Punajuju</strain>
    </source>
</reference>
<proteinExistence type="predicted"/>
<evidence type="ECO:0000313" key="2">
    <source>
        <dbReference type="Proteomes" id="UP001055811"/>
    </source>
</evidence>